<evidence type="ECO:0000313" key="2">
    <source>
        <dbReference type="Proteomes" id="UP000606786"/>
    </source>
</evidence>
<reference evidence="1" key="1">
    <citation type="submission" date="2020-11" db="EMBL/GenBank/DDBJ databases">
        <authorList>
            <person name="Whitehead M."/>
        </authorList>
    </citation>
    <scope>NUCLEOTIDE SEQUENCE</scope>
    <source>
        <strain evidence="1">EGII</strain>
    </source>
</reference>
<dbReference type="AlphaFoldDB" id="A0A811V053"/>
<dbReference type="Proteomes" id="UP000606786">
    <property type="component" value="Unassembled WGS sequence"/>
</dbReference>
<keyword evidence="2" id="KW-1185">Reference proteome</keyword>
<dbReference type="EMBL" id="CAJHJT010000034">
    <property type="protein sequence ID" value="CAD7004241.1"/>
    <property type="molecule type" value="Genomic_DNA"/>
</dbReference>
<accession>A0A811V053</accession>
<gene>
    <name evidence="1" type="ORF">CCAP1982_LOCUS12661</name>
</gene>
<protein>
    <submittedName>
        <fullName evidence="1">(Mediterranean fruit fly) hypothetical protein</fullName>
    </submittedName>
</protein>
<proteinExistence type="predicted"/>
<evidence type="ECO:0000313" key="1">
    <source>
        <dbReference type="EMBL" id="CAD7004241.1"/>
    </source>
</evidence>
<name>A0A811V053_CERCA</name>
<comment type="caution">
    <text evidence="1">The sequence shown here is derived from an EMBL/GenBank/DDBJ whole genome shotgun (WGS) entry which is preliminary data.</text>
</comment>
<sequence>MTQTAACCRLLHVTVVAEMHVEVTSTASVACLNSNFNATSFTSTTFSPAGNRVAQSNVVWHLVLAIKSCFGCFCCSYYPQPFRLLLPLLIIVIRRCVVKLSLS</sequence>
<organism evidence="1 2">
    <name type="scientific">Ceratitis capitata</name>
    <name type="common">Mediterranean fruit fly</name>
    <name type="synonym">Tephritis capitata</name>
    <dbReference type="NCBI Taxonomy" id="7213"/>
    <lineage>
        <taxon>Eukaryota</taxon>
        <taxon>Metazoa</taxon>
        <taxon>Ecdysozoa</taxon>
        <taxon>Arthropoda</taxon>
        <taxon>Hexapoda</taxon>
        <taxon>Insecta</taxon>
        <taxon>Pterygota</taxon>
        <taxon>Neoptera</taxon>
        <taxon>Endopterygota</taxon>
        <taxon>Diptera</taxon>
        <taxon>Brachycera</taxon>
        <taxon>Muscomorpha</taxon>
        <taxon>Tephritoidea</taxon>
        <taxon>Tephritidae</taxon>
        <taxon>Ceratitis</taxon>
        <taxon>Ceratitis</taxon>
    </lineage>
</organism>